<evidence type="ECO:0000256" key="9">
    <source>
        <dbReference type="ARBA" id="ARBA00023242"/>
    </source>
</evidence>
<keyword evidence="2" id="KW-0479">Metal-binding</keyword>
<dbReference type="Pfam" id="PF00096">
    <property type="entry name" value="zf-C2H2"/>
    <property type="match status" value="4"/>
</dbReference>
<keyword evidence="8" id="KW-0804">Transcription</keyword>
<protein>
    <recommendedName>
        <fullName evidence="11">C2H2-type domain-containing protein</fullName>
    </recommendedName>
</protein>
<dbReference type="SUPFAM" id="SSF57667">
    <property type="entry name" value="beta-beta-alpha zinc fingers"/>
    <property type="match status" value="2"/>
</dbReference>
<evidence type="ECO:0000256" key="8">
    <source>
        <dbReference type="ARBA" id="ARBA00023163"/>
    </source>
</evidence>
<dbReference type="FunFam" id="3.30.160.60:FF:001289">
    <property type="entry name" value="Zinc finger protein 574"/>
    <property type="match status" value="1"/>
</dbReference>
<evidence type="ECO:0000256" key="7">
    <source>
        <dbReference type="ARBA" id="ARBA00023125"/>
    </source>
</evidence>
<dbReference type="SMART" id="SM00355">
    <property type="entry name" value="ZnF_C2H2"/>
    <property type="match status" value="5"/>
</dbReference>
<dbReference type="Proteomes" id="UP000663851">
    <property type="component" value="Unassembled WGS sequence"/>
</dbReference>
<evidence type="ECO:0000256" key="4">
    <source>
        <dbReference type="ARBA" id="ARBA00022771"/>
    </source>
</evidence>
<evidence type="ECO:0000313" key="13">
    <source>
        <dbReference type="EMBL" id="CAF4471827.1"/>
    </source>
</evidence>
<evidence type="ECO:0000256" key="1">
    <source>
        <dbReference type="ARBA" id="ARBA00004123"/>
    </source>
</evidence>
<dbReference type="PROSITE" id="PS50157">
    <property type="entry name" value="ZINC_FINGER_C2H2_2"/>
    <property type="match status" value="4"/>
</dbReference>
<dbReference type="PROSITE" id="PS00028">
    <property type="entry name" value="ZINC_FINGER_C2H2_1"/>
    <property type="match status" value="4"/>
</dbReference>
<keyword evidence="6" id="KW-0805">Transcription regulation</keyword>
<evidence type="ECO:0000313" key="12">
    <source>
        <dbReference type="EMBL" id="CAF4176058.1"/>
    </source>
</evidence>
<keyword evidence="4 10" id="KW-0863">Zinc-finger</keyword>
<dbReference type="GO" id="GO:0003677">
    <property type="term" value="F:DNA binding"/>
    <property type="evidence" value="ECO:0007669"/>
    <property type="project" value="UniProtKB-KW"/>
</dbReference>
<evidence type="ECO:0000256" key="10">
    <source>
        <dbReference type="PROSITE-ProRule" id="PRU00042"/>
    </source>
</evidence>
<keyword evidence="9" id="KW-0539">Nucleus</keyword>
<comment type="caution">
    <text evidence="12">The sequence shown here is derived from an EMBL/GenBank/DDBJ whole genome shotgun (WGS) entry which is preliminary data.</text>
</comment>
<evidence type="ECO:0000256" key="3">
    <source>
        <dbReference type="ARBA" id="ARBA00022737"/>
    </source>
</evidence>
<name>A0A819ZF31_9BILA</name>
<dbReference type="InterPro" id="IPR036236">
    <property type="entry name" value="Znf_C2H2_sf"/>
</dbReference>
<dbReference type="Pfam" id="PF13912">
    <property type="entry name" value="zf-C2H2_6"/>
    <property type="match status" value="1"/>
</dbReference>
<keyword evidence="3" id="KW-0677">Repeat</keyword>
<dbReference type="Gene3D" id="3.30.160.60">
    <property type="entry name" value="Classic Zinc Finger"/>
    <property type="match status" value="5"/>
</dbReference>
<dbReference type="InterPro" id="IPR013087">
    <property type="entry name" value="Znf_C2H2_type"/>
</dbReference>
<evidence type="ECO:0000256" key="6">
    <source>
        <dbReference type="ARBA" id="ARBA00023015"/>
    </source>
</evidence>
<evidence type="ECO:0000256" key="2">
    <source>
        <dbReference type="ARBA" id="ARBA00022723"/>
    </source>
</evidence>
<dbReference type="FunFam" id="3.30.160.60:FF:000126">
    <property type="entry name" value="Mds1 and evi1 complex locus protein"/>
    <property type="match status" value="1"/>
</dbReference>
<keyword evidence="7" id="KW-0238">DNA-binding</keyword>
<evidence type="ECO:0000259" key="11">
    <source>
        <dbReference type="PROSITE" id="PS50157"/>
    </source>
</evidence>
<proteinExistence type="predicted"/>
<dbReference type="PANTHER" id="PTHR47772">
    <property type="entry name" value="ZINC FINGER PROTEIN 200"/>
    <property type="match status" value="1"/>
</dbReference>
<feature type="domain" description="C2H2-type" evidence="11">
    <location>
        <begin position="252"/>
        <end position="280"/>
    </location>
</feature>
<dbReference type="InterPro" id="IPR050636">
    <property type="entry name" value="C2H2-ZF_domain-containing"/>
</dbReference>
<dbReference type="EMBL" id="CAJOBR010000146">
    <property type="protein sequence ID" value="CAF4471827.1"/>
    <property type="molecule type" value="Genomic_DNA"/>
</dbReference>
<feature type="domain" description="C2H2-type" evidence="11">
    <location>
        <begin position="20"/>
        <end position="47"/>
    </location>
</feature>
<dbReference type="FunFam" id="3.30.160.60:FF:001498">
    <property type="entry name" value="Zinc finger protein 404"/>
    <property type="match status" value="1"/>
</dbReference>
<dbReference type="GO" id="GO:0006357">
    <property type="term" value="P:regulation of transcription by RNA polymerase II"/>
    <property type="evidence" value="ECO:0007669"/>
    <property type="project" value="UniProtKB-ARBA"/>
</dbReference>
<sequence>MLSLLTSSSTLKQNHHHHHHQCTECRKSFATHSGLKQHMHIHKTIKPYTCEICSKAYTQSSNLCRHKRIHSREIKCPTCLITFPNGQYYVRHKKTCLVNNDGSEEHKRKAIGAAATQMYHSLSINSTKESSEPPTLPLETWAILHKQILFHFYQQQQQHQQQQQEQIICDTPLDLTVPKKTSIEDESNSSSMISDEEDDDDIDEKQHIEQHHQQQNRLNGNNYYECEFCSKQFPRAANLTRHLRSHTGEQPYTCLMCTRSFSISSNLQRHIRSIHHKERPYGCNECGKRFGQQTNLDRFINEFLNEFYNMLSSSINNNYYTDINFQAHMGSGYSNYHYRPRSGLHRNPHYIAPGYRYPNYMNSGFGFDPHHHHPHHMNYGFGNHHHHGGFGGGHHGHC</sequence>
<gene>
    <name evidence="12" type="ORF">HFQ381_LOCUS5914</name>
    <name evidence="13" type="ORF">QYT958_LOCUS2282</name>
</gene>
<keyword evidence="5" id="KW-0862">Zinc</keyword>
<dbReference type="GO" id="GO:0005634">
    <property type="term" value="C:nucleus"/>
    <property type="evidence" value="ECO:0007669"/>
    <property type="project" value="UniProtKB-SubCell"/>
</dbReference>
<dbReference type="PANTHER" id="PTHR47772:SF1">
    <property type="entry name" value="ZINC FINGER PROTEIN 200"/>
    <property type="match status" value="1"/>
</dbReference>
<evidence type="ECO:0000256" key="5">
    <source>
        <dbReference type="ARBA" id="ARBA00022833"/>
    </source>
</evidence>
<evidence type="ECO:0000313" key="14">
    <source>
        <dbReference type="Proteomes" id="UP000663851"/>
    </source>
</evidence>
<dbReference type="AlphaFoldDB" id="A0A819ZF31"/>
<reference evidence="12" key="1">
    <citation type="submission" date="2021-02" db="EMBL/GenBank/DDBJ databases">
        <authorList>
            <person name="Nowell W R."/>
        </authorList>
    </citation>
    <scope>NUCLEOTIDE SEQUENCE</scope>
</reference>
<accession>A0A819ZF31</accession>
<feature type="domain" description="C2H2-type" evidence="11">
    <location>
        <begin position="224"/>
        <end position="251"/>
    </location>
</feature>
<dbReference type="FunFam" id="3.30.160.60:FF:000322">
    <property type="entry name" value="GDNF-inducible zinc finger protein 1"/>
    <property type="match status" value="1"/>
</dbReference>
<dbReference type="GO" id="GO:0008270">
    <property type="term" value="F:zinc ion binding"/>
    <property type="evidence" value="ECO:0007669"/>
    <property type="project" value="UniProtKB-KW"/>
</dbReference>
<organism evidence="12 14">
    <name type="scientific">Rotaria socialis</name>
    <dbReference type="NCBI Taxonomy" id="392032"/>
    <lineage>
        <taxon>Eukaryota</taxon>
        <taxon>Metazoa</taxon>
        <taxon>Spiralia</taxon>
        <taxon>Gnathifera</taxon>
        <taxon>Rotifera</taxon>
        <taxon>Eurotatoria</taxon>
        <taxon>Bdelloidea</taxon>
        <taxon>Philodinida</taxon>
        <taxon>Philodinidae</taxon>
        <taxon>Rotaria</taxon>
    </lineage>
</organism>
<dbReference type="EMBL" id="CAJOBO010000256">
    <property type="protein sequence ID" value="CAF4176058.1"/>
    <property type="molecule type" value="Genomic_DNA"/>
</dbReference>
<dbReference type="Proteomes" id="UP000663848">
    <property type="component" value="Unassembled WGS sequence"/>
</dbReference>
<comment type="subcellular location">
    <subcellularLocation>
        <location evidence="1">Nucleus</location>
    </subcellularLocation>
</comment>
<feature type="domain" description="C2H2-type" evidence="11">
    <location>
        <begin position="48"/>
        <end position="75"/>
    </location>
</feature>